<evidence type="ECO:0000313" key="1">
    <source>
        <dbReference type="EMBL" id="MCP9761334.1"/>
    </source>
</evidence>
<proteinExistence type="predicted"/>
<protein>
    <submittedName>
        <fullName evidence="1">Uncharacterized protein</fullName>
    </submittedName>
</protein>
<gene>
    <name evidence="1" type="ORF">EGI31_00090</name>
</gene>
<name>A0AAE3KRD0_9BACT</name>
<keyword evidence="2" id="KW-1185">Reference proteome</keyword>
<evidence type="ECO:0000313" key="2">
    <source>
        <dbReference type="Proteomes" id="UP001204144"/>
    </source>
</evidence>
<reference evidence="1 2" key="1">
    <citation type="submission" date="2018-11" db="EMBL/GenBank/DDBJ databases">
        <title>Novel bacteria species description.</title>
        <authorList>
            <person name="Han J.-H."/>
        </authorList>
    </citation>
    <scope>NUCLEOTIDE SEQUENCE [LARGE SCALE GENOMIC DNA]</scope>
    <source>
        <strain evidence="1 2">KCTC23259</strain>
    </source>
</reference>
<accession>A0AAE3KRD0</accession>
<sequence length="159" mass="17857">MKSLILVLLFPFLIFSKTDKDVFGGHKLTIQEAERILGETCQLIESGNETKVGGHKYKSTHIGSSNANHALYFIFESYESELSANKTFDEFKMSNQTSSGFEKIEDIGDEAFFHTDKENFGLVIARKGNEIVRLKVNKLSSRTSISELKKVASEIIART</sequence>
<comment type="caution">
    <text evidence="1">The sequence shown here is derived from an EMBL/GenBank/DDBJ whole genome shotgun (WGS) entry which is preliminary data.</text>
</comment>
<organism evidence="1 2">
    <name type="scientific">Lacihabitans soyangensis</name>
    <dbReference type="NCBI Taxonomy" id="869394"/>
    <lineage>
        <taxon>Bacteria</taxon>
        <taxon>Pseudomonadati</taxon>
        <taxon>Bacteroidota</taxon>
        <taxon>Cytophagia</taxon>
        <taxon>Cytophagales</taxon>
        <taxon>Leadbetterellaceae</taxon>
        <taxon>Lacihabitans</taxon>
    </lineage>
</organism>
<dbReference type="Proteomes" id="UP001204144">
    <property type="component" value="Unassembled WGS sequence"/>
</dbReference>
<dbReference type="RefSeq" id="WP_255035068.1">
    <property type="nucleotide sequence ID" value="NZ_RJUF01000001.1"/>
</dbReference>
<dbReference type="AlphaFoldDB" id="A0AAE3KRD0"/>
<dbReference type="EMBL" id="RJUF01000001">
    <property type="protein sequence ID" value="MCP9761334.1"/>
    <property type="molecule type" value="Genomic_DNA"/>
</dbReference>